<sequence>MNREENQEAGRPLGAWYHSDRILDWEAFTVTIGD</sequence>
<proteinExistence type="predicted"/>
<dbReference type="AlphaFoldDB" id="A0A5J6FP97"/>
<protein>
    <submittedName>
        <fullName evidence="1">Uncharacterized protein</fullName>
    </submittedName>
</protein>
<name>A0A5J6FP97_9ACTN</name>
<reference evidence="1 2" key="1">
    <citation type="submission" date="2017-09" db="EMBL/GenBank/DDBJ databases">
        <authorList>
            <person name="Lee N."/>
            <person name="Cho B.-K."/>
        </authorList>
    </citation>
    <scope>NUCLEOTIDE SEQUENCE [LARGE SCALE GENOMIC DNA]</scope>
    <source>
        <strain evidence="1 2">ATCC 12769</strain>
    </source>
</reference>
<evidence type="ECO:0000313" key="1">
    <source>
        <dbReference type="EMBL" id="QEU76795.1"/>
    </source>
</evidence>
<dbReference type="OrthoDB" id="2751008at2"/>
<gene>
    <name evidence="1" type="ORF">CP967_26875</name>
</gene>
<accession>A0A5J6FP97</accession>
<organism evidence="1 2">
    <name type="scientific">Streptomyces nitrosporeus</name>
    <dbReference type="NCBI Taxonomy" id="28894"/>
    <lineage>
        <taxon>Bacteria</taxon>
        <taxon>Bacillati</taxon>
        <taxon>Actinomycetota</taxon>
        <taxon>Actinomycetes</taxon>
        <taxon>Kitasatosporales</taxon>
        <taxon>Streptomycetaceae</taxon>
        <taxon>Streptomyces</taxon>
    </lineage>
</organism>
<dbReference type="EMBL" id="CP023702">
    <property type="protein sequence ID" value="QEU76795.1"/>
    <property type="molecule type" value="Genomic_DNA"/>
</dbReference>
<keyword evidence="2" id="KW-1185">Reference proteome</keyword>
<dbReference type="KEGG" id="snk:CP967_26875"/>
<dbReference type="Proteomes" id="UP000326178">
    <property type="component" value="Chromosome"/>
</dbReference>
<evidence type="ECO:0000313" key="2">
    <source>
        <dbReference type="Proteomes" id="UP000326178"/>
    </source>
</evidence>